<dbReference type="Proteomes" id="UP000022910">
    <property type="component" value="Unassembled WGS sequence"/>
</dbReference>
<gene>
    <name evidence="1" type="ORF">RirG_042310</name>
</gene>
<dbReference type="InterPro" id="IPR032675">
    <property type="entry name" value="LRR_dom_sf"/>
</dbReference>
<keyword evidence="2" id="KW-1185">Reference proteome</keyword>
<sequence>MSSPILPAECFRKILNLLDNSALYNCLFLNRYYCRVVIPIIWQNPFVKQIATFTSCSLINTILSCFDEDEILSLIPSSINLNTQPPLFAYVEFVKKINHDCLVEHVRTSIESSNENGNYLDCEVQKLVNAIYNRIFRKNTAFQEFEANVTQKNYIDLPKFSVFTNYEPGIRRLRSLTIFNLDLISSDRKRQNTSKFLDMVPKSCDSIVNLELWIKSIKSIFVKKYLDIIKSQPLKRIFLYIDSPERITYNLELEFRSETLKELILDSVDFKQISLSFIPKLKHLERLEFLYCKGFNNCVVLSNSKLYLKKFKLWYCEVGDLIEEIIYYLCNESLLKLTLSNATTKAVQIVKESCPNINYFCIRFYARTFSDSIIPFICDLSLLNVLNIGSNFGIDMASLVKNFGNYLIYIECLFFDFNIDLQSFIYFTNNCKANLKYWILTLENNSSSKEYLLQVCKFQNIHNSLKTIGIKKYGDGWMKEELEIIDILKNQGINIVTPDELNYLFC</sequence>
<evidence type="ECO:0008006" key="3">
    <source>
        <dbReference type="Google" id="ProtNLM"/>
    </source>
</evidence>
<reference evidence="1 2" key="1">
    <citation type="submission" date="2014-02" db="EMBL/GenBank/DDBJ databases">
        <title>Single nucleus genome sequencing reveals high similarity among nuclei of an endomycorrhizal fungus.</title>
        <authorList>
            <person name="Lin K."/>
            <person name="Geurts R."/>
            <person name="Zhang Z."/>
            <person name="Limpens E."/>
            <person name="Saunders D.G."/>
            <person name="Mu D."/>
            <person name="Pang E."/>
            <person name="Cao H."/>
            <person name="Cha H."/>
            <person name="Lin T."/>
            <person name="Zhou Q."/>
            <person name="Shang Y."/>
            <person name="Li Y."/>
            <person name="Ivanov S."/>
            <person name="Sharma T."/>
            <person name="Velzen R.V."/>
            <person name="Ruijter N.D."/>
            <person name="Aanen D.K."/>
            <person name="Win J."/>
            <person name="Kamoun S."/>
            <person name="Bisseling T."/>
            <person name="Huang S."/>
        </authorList>
    </citation>
    <scope>NUCLEOTIDE SEQUENCE [LARGE SCALE GENOMIC DNA]</scope>
    <source>
        <strain evidence="2">DAOM197198w</strain>
    </source>
</reference>
<accession>A0A015K755</accession>
<dbReference type="SUPFAM" id="SSF52047">
    <property type="entry name" value="RNI-like"/>
    <property type="match status" value="1"/>
</dbReference>
<dbReference type="STRING" id="1432141.A0A015K755"/>
<dbReference type="EMBL" id="JEMT01012440">
    <property type="protein sequence ID" value="EXX75385.1"/>
    <property type="molecule type" value="Genomic_DNA"/>
</dbReference>
<evidence type="ECO:0000313" key="1">
    <source>
        <dbReference type="EMBL" id="EXX75385.1"/>
    </source>
</evidence>
<dbReference type="Gene3D" id="3.80.10.10">
    <property type="entry name" value="Ribonuclease Inhibitor"/>
    <property type="match status" value="1"/>
</dbReference>
<proteinExistence type="predicted"/>
<organism evidence="1 2">
    <name type="scientific">Rhizophagus irregularis (strain DAOM 197198w)</name>
    <name type="common">Glomus intraradices</name>
    <dbReference type="NCBI Taxonomy" id="1432141"/>
    <lineage>
        <taxon>Eukaryota</taxon>
        <taxon>Fungi</taxon>
        <taxon>Fungi incertae sedis</taxon>
        <taxon>Mucoromycota</taxon>
        <taxon>Glomeromycotina</taxon>
        <taxon>Glomeromycetes</taxon>
        <taxon>Glomerales</taxon>
        <taxon>Glomeraceae</taxon>
        <taxon>Rhizophagus</taxon>
    </lineage>
</organism>
<dbReference type="HOGENOM" id="CLU_028913_9_1_1"/>
<protein>
    <recommendedName>
        <fullName evidence="3">F-box domain-containing protein</fullName>
    </recommendedName>
</protein>
<dbReference type="AlphaFoldDB" id="A0A015K755"/>
<evidence type="ECO:0000313" key="2">
    <source>
        <dbReference type="Proteomes" id="UP000022910"/>
    </source>
</evidence>
<comment type="caution">
    <text evidence="1">The sequence shown here is derived from an EMBL/GenBank/DDBJ whole genome shotgun (WGS) entry which is preliminary data.</text>
</comment>
<name>A0A015K755_RHIIW</name>
<dbReference type="SMR" id="A0A015K755"/>
<dbReference type="OrthoDB" id="2360563at2759"/>